<evidence type="ECO:0000313" key="1">
    <source>
        <dbReference type="EMBL" id="GEU62481.1"/>
    </source>
</evidence>
<proteinExistence type="predicted"/>
<dbReference type="AlphaFoldDB" id="A0A6L2LKZ2"/>
<protein>
    <submittedName>
        <fullName evidence="1">Uncharacterized protein</fullName>
    </submittedName>
</protein>
<organism evidence="1">
    <name type="scientific">Tanacetum cinerariifolium</name>
    <name type="common">Dalmatian daisy</name>
    <name type="synonym">Chrysanthemum cinerariifolium</name>
    <dbReference type="NCBI Taxonomy" id="118510"/>
    <lineage>
        <taxon>Eukaryota</taxon>
        <taxon>Viridiplantae</taxon>
        <taxon>Streptophyta</taxon>
        <taxon>Embryophyta</taxon>
        <taxon>Tracheophyta</taxon>
        <taxon>Spermatophyta</taxon>
        <taxon>Magnoliopsida</taxon>
        <taxon>eudicotyledons</taxon>
        <taxon>Gunneridae</taxon>
        <taxon>Pentapetalae</taxon>
        <taxon>asterids</taxon>
        <taxon>campanulids</taxon>
        <taxon>Asterales</taxon>
        <taxon>Asteraceae</taxon>
        <taxon>Asteroideae</taxon>
        <taxon>Anthemideae</taxon>
        <taxon>Anthemidinae</taxon>
        <taxon>Tanacetum</taxon>
    </lineage>
</organism>
<comment type="caution">
    <text evidence="1">The sequence shown here is derived from an EMBL/GenBank/DDBJ whole genome shotgun (WGS) entry which is preliminary data.</text>
</comment>
<name>A0A6L2LKZ2_TANCI</name>
<accession>A0A6L2LKZ2</accession>
<sequence>MELIFLTPPTLPQAFFDSLEDLPRRTPNPPPPQPLFESIKHLENQTPPLLAMEPPLPPLLPQLPPLPPQLSPIGPNNPFPMLTHEMFCDHCQRTKVIVDNLWDEICFILNYIIDRLNVLAHNY</sequence>
<dbReference type="EMBL" id="BKCJ010004682">
    <property type="protein sequence ID" value="GEU62481.1"/>
    <property type="molecule type" value="Genomic_DNA"/>
</dbReference>
<gene>
    <name evidence="1" type="ORF">Tci_034459</name>
</gene>
<reference evidence="1" key="1">
    <citation type="journal article" date="2019" name="Sci. Rep.">
        <title>Draft genome of Tanacetum cinerariifolium, the natural source of mosquito coil.</title>
        <authorList>
            <person name="Yamashiro T."/>
            <person name="Shiraishi A."/>
            <person name="Satake H."/>
            <person name="Nakayama K."/>
        </authorList>
    </citation>
    <scope>NUCLEOTIDE SEQUENCE</scope>
</reference>